<dbReference type="PATRIC" id="fig|76936.10.peg.747"/>
<sequence>MRTNQPMKAKASHNNILYTISKNDGVLKVSLKDKREQAIELYNFAKENEYRILKDSPSQMLDIQLKLQDNKELPTSHNGNFALTINNLTLLDKNGKNLDIAEDYTLYLHNCENRIIYENTSIQKNTDDTYRVNFSFDLIQDEDSNFFKRTTKLIIATQNLSNDFSTSEIHTKGNVAVVSLSSADKKGGNYTFTKKVSAQEFGEEIKTILELTEEKEYQGVKVEVGKGEMVLEVVRKWEYRGDNNTNKWATISEFKLLKNNVELLNGGIVEPAVTNPHPNRKGHNLAPEQQQKIEGSDTRIPAGEYKVFWKYSTKQVYARSAIDLEFIDLLKLNGICLKNDVRDFSINPHSINKGKNQTYDNNRKELLHDKTDNFKKQHDWDTHSHIMPELKAINGTDMGSRSGILIHNGDNGIWSEGCLLPGELENEVEPKGHKNNNGLYQETLLKTMQVIKLLIEHDIEAYRNYAKGESQSTIRNFIVKIKEENIKIYPKNKITKWEK</sequence>
<evidence type="ECO:0000313" key="2">
    <source>
        <dbReference type="EMBL" id="CUU39649.1"/>
    </source>
</evidence>
<accession>A0A0S4PUD9</accession>
<feature type="region of interest" description="Disordered" evidence="1">
    <location>
        <begin position="273"/>
        <end position="294"/>
    </location>
</feature>
<protein>
    <recommendedName>
        <fullName evidence="4">DUF5675 domain-containing protein</fullName>
    </recommendedName>
</protein>
<dbReference type="KEGG" id="hty:BN2458_PEG0763"/>
<dbReference type="Proteomes" id="UP000064525">
    <property type="component" value="Chromosome I"/>
</dbReference>
<dbReference type="RefSeq" id="WP_231944844.1">
    <property type="nucleotide sequence ID" value="NZ_CAOMZE010000024.1"/>
</dbReference>
<dbReference type="GeneID" id="78152323"/>
<evidence type="ECO:0000256" key="1">
    <source>
        <dbReference type="SAM" id="MobiDB-lite"/>
    </source>
</evidence>
<proteinExistence type="predicted"/>
<evidence type="ECO:0008006" key="4">
    <source>
        <dbReference type="Google" id="ProtNLM"/>
    </source>
</evidence>
<name>A0A0S4PUD9_9HELI</name>
<gene>
    <name evidence="2" type="ORF">BN2458_PEG0763</name>
</gene>
<organism evidence="2 3">
    <name type="scientific">Helicobacter typhlonius</name>
    <dbReference type="NCBI Taxonomy" id="76936"/>
    <lineage>
        <taxon>Bacteria</taxon>
        <taxon>Pseudomonadati</taxon>
        <taxon>Campylobacterota</taxon>
        <taxon>Epsilonproteobacteria</taxon>
        <taxon>Campylobacterales</taxon>
        <taxon>Helicobacteraceae</taxon>
        <taxon>Helicobacter</taxon>
    </lineage>
</organism>
<evidence type="ECO:0000313" key="3">
    <source>
        <dbReference type="Proteomes" id="UP000064525"/>
    </source>
</evidence>
<dbReference type="EMBL" id="LN907858">
    <property type="protein sequence ID" value="CUU39649.1"/>
    <property type="molecule type" value="Genomic_DNA"/>
</dbReference>
<dbReference type="AlphaFoldDB" id="A0A0S4PUD9"/>
<reference evidence="3" key="1">
    <citation type="submission" date="2015-11" db="EMBL/GenBank/DDBJ databases">
        <authorList>
            <person name="Anvar S.Y."/>
        </authorList>
    </citation>
    <scope>NUCLEOTIDE SEQUENCE [LARGE SCALE GENOMIC DNA]</scope>
</reference>